<evidence type="ECO:0000313" key="2">
    <source>
        <dbReference type="EMBL" id="MBP0495784.1"/>
    </source>
</evidence>
<comment type="caution">
    <text evidence="2">The sequence shown here is derived from an EMBL/GenBank/DDBJ whole genome shotgun (WGS) entry which is preliminary data.</text>
</comment>
<sequence>MAHLHVPAETKLAKTGDGLIALAAILVCYGRTEIIHCYGFLAVFVTAVAFRHAPREDDFQLQMHAVTDQIERIAMMVLLLLFGGALRAQHRSRDKRDCRLASRPDPTASALVEQGADQAQQLLLFRP</sequence>
<dbReference type="RefSeq" id="WP_209376581.1">
    <property type="nucleotide sequence ID" value="NZ_JAGIZA010000021.1"/>
</dbReference>
<protein>
    <submittedName>
        <fullName evidence="2">Uncharacterized protein</fullName>
    </submittedName>
</protein>
<keyword evidence="3" id="KW-1185">Reference proteome</keyword>
<keyword evidence="1" id="KW-1133">Transmembrane helix</keyword>
<reference evidence="2" key="1">
    <citation type="submission" date="2021-03" db="EMBL/GenBank/DDBJ databases">
        <authorList>
            <person name="So Y."/>
        </authorList>
    </citation>
    <scope>NUCLEOTIDE SEQUENCE</scope>
    <source>
        <strain evidence="2">SG15</strain>
    </source>
</reference>
<gene>
    <name evidence="2" type="ORF">J5Y10_23570</name>
</gene>
<keyword evidence="1" id="KW-0472">Membrane</keyword>
<dbReference type="Proteomes" id="UP000677537">
    <property type="component" value="Unassembled WGS sequence"/>
</dbReference>
<dbReference type="AlphaFoldDB" id="A0A940MYP3"/>
<proteinExistence type="predicted"/>
<feature type="transmembrane region" description="Helical" evidence="1">
    <location>
        <begin position="73"/>
        <end position="89"/>
    </location>
</feature>
<keyword evidence="1" id="KW-0812">Transmembrane</keyword>
<feature type="transmembrane region" description="Helical" evidence="1">
    <location>
        <begin position="37"/>
        <end position="53"/>
    </location>
</feature>
<evidence type="ECO:0000256" key="1">
    <source>
        <dbReference type="SAM" id="Phobius"/>
    </source>
</evidence>
<name>A0A940MYP3_9PROT</name>
<accession>A0A940MYP3</accession>
<feature type="transmembrane region" description="Helical" evidence="1">
    <location>
        <begin position="12"/>
        <end position="30"/>
    </location>
</feature>
<organism evidence="2 3">
    <name type="scientific">Roseomonas indoligenes</name>
    <dbReference type="NCBI Taxonomy" id="2820811"/>
    <lineage>
        <taxon>Bacteria</taxon>
        <taxon>Pseudomonadati</taxon>
        <taxon>Pseudomonadota</taxon>
        <taxon>Alphaproteobacteria</taxon>
        <taxon>Acetobacterales</taxon>
        <taxon>Roseomonadaceae</taxon>
        <taxon>Roseomonas</taxon>
    </lineage>
</organism>
<evidence type="ECO:0000313" key="3">
    <source>
        <dbReference type="Proteomes" id="UP000677537"/>
    </source>
</evidence>
<dbReference type="EMBL" id="JAGIZA010000021">
    <property type="protein sequence ID" value="MBP0495784.1"/>
    <property type="molecule type" value="Genomic_DNA"/>
</dbReference>